<reference evidence="2 3" key="1">
    <citation type="submission" date="2019-03" db="EMBL/GenBank/DDBJ databases">
        <title>Genomic Encyclopedia of Type Strains, Phase III (KMG-III): the genomes of soil and plant-associated and newly described type strains.</title>
        <authorList>
            <person name="Whitman W."/>
        </authorList>
    </citation>
    <scope>NUCLEOTIDE SEQUENCE [LARGE SCALE GENOMIC DNA]</scope>
    <source>
        <strain evidence="2 3">LMG 29544</strain>
    </source>
</reference>
<proteinExistence type="predicted"/>
<feature type="region of interest" description="Disordered" evidence="1">
    <location>
        <begin position="1"/>
        <end position="29"/>
    </location>
</feature>
<comment type="caution">
    <text evidence="2">The sequence shown here is derived from an EMBL/GenBank/DDBJ whole genome shotgun (WGS) entry which is preliminary data.</text>
</comment>
<evidence type="ECO:0000313" key="2">
    <source>
        <dbReference type="EMBL" id="TDY51621.1"/>
    </source>
</evidence>
<name>A0A4V3HF63_9BURK</name>
<dbReference type="Proteomes" id="UP000295509">
    <property type="component" value="Unassembled WGS sequence"/>
</dbReference>
<accession>A0A4V3HF63</accession>
<evidence type="ECO:0000256" key="1">
    <source>
        <dbReference type="SAM" id="MobiDB-lite"/>
    </source>
</evidence>
<sequence>MKPVPAVGEHTSAILAELDAQRAPSIDTP</sequence>
<gene>
    <name evidence="2" type="ORF">BX592_107189</name>
</gene>
<dbReference type="AlphaFoldDB" id="A0A4V3HF63"/>
<dbReference type="EMBL" id="SORE01000007">
    <property type="protein sequence ID" value="TDY51621.1"/>
    <property type="molecule type" value="Genomic_DNA"/>
</dbReference>
<organism evidence="2 3">
    <name type="scientific">Paraburkholderia rhizosphaerae</name>
    <dbReference type="NCBI Taxonomy" id="480658"/>
    <lineage>
        <taxon>Bacteria</taxon>
        <taxon>Pseudomonadati</taxon>
        <taxon>Pseudomonadota</taxon>
        <taxon>Betaproteobacteria</taxon>
        <taxon>Burkholderiales</taxon>
        <taxon>Burkholderiaceae</taxon>
        <taxon>Paraburkholderia</taxon>
    </lineage>
</organism>
<protein>
    <submittedName>
        <fullName evidence="2">Uncharacterized protein</fullName>
    </submittedName>
</protein>
<keyword evidence="3" id="KW-1185">Reference proteome</keyword>
<evidence type="ECO:0000313" key="3">
    <source>
        <dbReference type="Proteomes" id="UP000295509"/>
    </source>
</evidence>